<keyword evidence="7" id="KW-0249">Electron transport</keyword>
<feature type="transmembrane region" description="Helical" evidence="12">
    <location>
        <begin position="107"/>
        <end position="126"/>
    </location>
</feature>
<evidence type="ECO:0000256" key="8">
    <source>
        <dbReference type="ARBA" id="ARBA00022989"/>
    </source>
</evidence>
<dbReference type="PIRSF" id="PIRSF005229">
    <property type="entry name" value="AOX"/>
    <property type="match status" value="1"/>
</dbReference>
<dbReference type="InterPro" id="IPR038659">
    <property type="entry name" value="AOX_sf"/>
</dbReference>
<evidence type="ECO:0000256" key="10">
    <source>
        <dbReference type="ARBA" id="ARBA00023004"/>
    </source>
</evidence>
<gene>
    <name evidence="13" type="ORF">SAMN06296065_102315</name>
</gene>
<protein>
    <submittedName>
        <fullName evidence="13">Alternative oxidase</fullName>
    </submittedName>
</protein>
<keyword evidence="9" id="KW-0560">Oxidoreductase</keyword>
<comment type="subcellular location">
    <subcellularLocation>
        <location evidence="2">Membrane</location>
    </subcellularLocation>
</comment>
<evidence type="ECO:0000313" key="14">
    <source>
        <dbReference type="Proteomes" id="UP001157910"/>
    </source>
</evidence>
<dbReference type="InterPro" id="IPR002680">
    <property type="entry name" value="AOX"/>
</dbReference>
<evidence type="ECO:0000256" key="7">
    <source>
        <dbReference type="ARBA" id="ARBA00022982"/>
    </source>
</evidence>
<evidence type="ECO:0000256" key="11">
    <source>
        <dbReference type="ARBA" id="ARBA00023136"/>
    </source>
</evidence>
<evidence type="ECO:0000256" key="1">
    <source>
        <dbReference type="ARBA" id="ARBA00001962"/>
    </source>
</evidence>
<keyword evidence="3" id="KW-0813">Transport</keyword>
<evidence type="ECO:0000256" key="6">
    <source>
        <dbReference type="ARBA" id="ARBA00022723"/>
    </source>
</evidence>
<dbReference type="Gene3D" id="1.20.1260.140">
    <property type="entry name" value="Alternative oxidase"/>
    <property type="match status" value="1"/>
</dbReference>
<keyword evidence="6" id="KW-0479">Metal-binding</keyword>
<name>A0ABY1Q758_9SPHN</name>
<comment type="caution">
    <text evidence="13">The sequence shown here is derived from an EMBL/GenBank/DDBJ whole genome shotgun (WGS) entry which is preliminary data.</text>
</comment>
<evidence type="ECO:0000256" key="3">
    <source>
        <dbReference type="ARBA" id="ARBA00022448"/>
    </source>
</evidence>
<sequence length="229" mass="25773">MTAPFIDLGVHHKAGGLSDKVALGFTKVLRWCADTFFAQRYGHRAVVLETVAAVPGMVGATINHLTCLRRMCDDRGWIRTLMDEAENERMHLMTFIEVSKPTWFERAVIIGVQWVFYVFFFALYLVSAKTAHRVVGYFEEEAVISYTHYLAEIDEGRSPNVPAPEIARRYWGLPEDATLRDVVLVVRADEAHHRDVNHGFANELAGLPVGAIAKCPPHAELLPNWKKAA</sequence>
<evidence type="ECO:0000256" key="2">
    <source>
        <dbReference type="ARBA" id="ARBA00004370"/>
    </source>
</evidence>
<dbReference type="PANTHER" id="PTHR31803:SF3">
    <property type="entry name" value="ALTERNATIVE OXIDASE"/>
    <property type="match status" value="1"/>
</dbReference>
<keyword evidence="10" id="KW-0408">Iron</keyword>
<evidence type="ECO:0000256" key="4">
    <source>
        <dbReference type="ARBA" id="ARBA00022660"/>
    </source>
</evidence>
<proteinExistence type="predicted"/>
<evidence type="ECO:0000256" key="5">
    <source>
        <dbReference type="ARBA" id="ARBA00022692"/>
    </source>
</evidence>
<evidence type="ECO:0000256" key="9">
    <source>
        <dbReference type="ARBA" id="ARBA00023002"/>
    </source>
</evidence>
<organism evidence="13 14">
    <name type="scientific">Novosphingobium panipatense</name>
    <dbReference type="NCBI Taxonomy" id="428991"/>
    <lineage>
        <taxon>Bacteria</taxon>
        <taxon>Pseudomonadati</taxon>
        <taxon>Pseudomonadota</taxon>
        <taxon>Alphaproteobacteria</taxon>
        <taxon>Sphingomonadales</taxon>
        <taxon>Sphingomonadaceae</taxon>
        <taxon>Novosphingobium</taxon>
    </lineage>
</organism>
<evidence type="ECO:0000256" key="12">
    <source>
        <dbReference type="SAM" id="Phobius"/>
    </source>
</evidence>
<dbReference type="CDD" id="cd01053">
    <property type="entry name" value="AOX"/>
    <property type="match status" value="1"/>
</dbReference>
<keyword evidence="11 12" id="KW-0472">Membrane</keyword>
<dbReference type="Proteomes" id="UP001157910">
    <property type="component" value="Unassembled WGS sequence"/>
</dbReference>
<evidence type="ECO:0000313" key="13">
    <source>
        <dbReference type="EMBL" id="SMP57636.1"/>
    </source>
</evidence>
<dbReference type="EMBL" id="FXUI01000002">
    <property type="protein sequence ID" value="SMP57636.1"/>
    <property type="molecule type" value="Genomic_DNA"/>
</dbReference>
<keyword evidence="14" id="KW-1185">Reference proteome</keyword>
<comment type="cofactor">
    <cofactor evidence="1">
        <name>Fe cation</name>
        <dbReference type="ChEBI" id="CHEBI:24875"/>
    </cofactor>
</comment>
<dbReference type="PANTHER" id="PTHR31803">
    <property type="entry name" value="ALTERNATIVE OXIDASE"/>
    <property type="match status" value="1"/>
</dbReference>
<dbReference type="RefSeq" id="WP_283405337.1">
    <property type="nucleotide sequence ID" value="NZ_FXUI01000002.1"/>
</dbReference>
<keyword evidence="5 12" id="KW-0812">Transmembrane</keyword>
<accession>A0ABY1Q758</accession>
<reference evidence="13 14" key="1">
    <citation type="submission" date="2017-05" db="EMBL/GenBank/DDBJ databases">
        <authorList>
            <person name="Varghese N."/>
            <person name="Submissions S."/>
        </authorList>
    </citation>
    <scope>NUCLEOTIDE SEQUENCE [LARGE SCALE GENOMIC DNA]</scope>
    <source>
        <strain evidence="13 14">SM16</strain>
    </source>
</reference>
<keyword evidence="4" id="KW-0679">Respiratory chain</keyword>
<keyword evidence="8 12" id="KW-1133">Transmembrane helix</keyword>
<dbReference type="Pfam" id="PF01786">
    <property type="entry name" value="AOX"/>
    <property type="match status" value="1"/>
</dbReference>